<dbReference type="GO" id="GO:0003677">
    <property type="term" value="F:DNA binding"/>
    <property type="evidence" value="ECO:0007669"/>
    <property type="project" value="InterPro"/>
</dbReference>
<evidence type="ECO:0000313" key="4">
    <source>
        <dbReference type="Proteomes" id="UP000320176"/>
    </source>
</evidence>
<dbReference type="SUPFAM" id="SSF47413">
    <property type="entry name" value="lambda repressor-like DNA-binding domains"/>
    <property type="match status" value="1"/>
</dbReference>
<dbReference type="SMART" id="SM00530">
    <property type="entry name" value="HTH_XRE"/>
    <property type="match status" value="1"/>
</dbReference>
<sequence>MIRNEQEYREAVERLTAEKKRFDEHRQRLIDDGIKKAGVQRVMEPLISFHEQLREEVEHYENLKRGKFPDLPNLKGLGVLLVSLRIARGMSQRELAAKLEVHESQVSRDERNEYHGITVDRAIKILDALGVKLQTTVVDAPLGTEVDELQST</sequence>
<feature type="coiled-coil region" evidence="1">
    <location>
        <begin position="5"/>
        <end position="32"/>
    </location>
</feature>
<reference evidence="3 4" key="1">
    <citation type="submission" date="2019-02" db="EMBL/GenBank/DDBJ databases">
        <title>Deep-cultivation of Planctomycetes and their phenomic and genomic characterization uncovers novel biology.</title>
        <authorList>
            <person name="Wiegand S."/>
            <person name="Jogler M."/>
            <person name="Boedeker C."/>
            <person name="Pinto D."/>
            <person name="Vollmers J."/>
            <person name="Rivas-Marin E."/>
            <person name="Kohn T."/>
            <person name="Peeters S.H."/>
            <person name="Heuer A."/>
            <person name="Rast P."/>
            <person name="Oberbeckmann S."/>
            <person name="Bunk B."/>
            <person name="Jeske O."/>
            <person name="Meyerdierks A."/>
            <person name="Storesund J.E."/>
            <person name="Kallscheuer N."/>
            <person name="Luecker S."/>
            <person name="Lage O.M."/>
            <person name="Pohl T."/>
            <person name="Merkel B.J."/>
            <person name="Hornburger P."/>
            <person name="Mueller R.-W."/>
            <person name="Bruemmer F."/>
            <person name="Labrenz M."/>
            <person name="Spormann A.M."/>
            <person name="Op Den Camp H."/>
            <person name="Overmann J."/>
            <person name="Amann R."/>
            <person name="Jetten M.S.M."/>
            <person name="Mascher T."/>
            <person name="Medema M.H."/>
            <person name="Devos D.P."/>
            <person name="Kaster A.-K."/>
            <person name="Ovreas L."/>
            <person name="Rohde M."/>
            <person name="Galperin M.Y."/>
            <person name="Jogler C."/>
        </authorList>
    </citation>
    <scope>NUCLEOTIDE SEQUENCE [LARGE SCALE GENOMIC DNA]</scope>
    <source>
        <strain evidence="3 4">Pla52n</strain>
    </source>
</reference>
<dbReference type="OrthoDB" id="278386at2"/>
<evidence type="ECO:0000256" key="1">
    <source>
        <dbReference type="SAM" id="Coils"/>
    </source>
</evidence>
<dbReference type="CDD" id="cd00093">
    <property type="entry name" value="HTH_XRE"/>
    <property type="match status" value="1"/>
</dbReference>
<keyword evidence="1" id="KW-0175">Coiled coil</keyword>
<proteinExistence type="predicted"/>
<dbReference type="Gene3D" id="1.10.260.40">
    <property type="entry name" value="lambda repressor-like DNA-binding domains"/>
    <property type="match status" value="1"/>
</dbReference>
<comment type="caution">
    <text evidence="3">The sequence shown here is derived from an EMBL/GenBank/DDBJ whole genome shotgun (WGS) entry which is preliminary data.</text>
</comment>
<dbReference type="AlphaFoldDB" id="A0A5C6B1W4"/>
<name>A0A5C6B1W4_9BACT</name>
<feature type="domain" description="HTH cro/C1-type" evidence="2">
    <location>
        <begin position="81"/>
        <end position="140"/>
    </location>
</feature>
<dbReference type="EMBL" id="SJPN01000002">
    <property type="protein sequence ID" value="TWU05469.1"/>
    <property type="molecule type" value="Genomic_DNA"/>
</dbReference>
<dbReference type="PROSITE" id="PS50943">
    <property type="entry name" value="HTH_CROC1"/>
    <property type="match status" value="1"/>
</dbReference>
<evidence type="ECO:0000259" key="2">
    <source>
        <dbReference type="PROSITE" id="PS50943"/>
    </source>
</evidence>
<dbReference type="Pfam" id="PF01381">
    <property type="entry name" value="HTH_3"/>
    <property type="match status" value="1"/>
</dbReference>
<organism evidence="3 4">
    <name type="scientific">Stieleria varia</name>
    <dbReference type="NCBI Taxonomy" id="2528005"/>
    <lineage>
        <taxon>Bacteria</taxon>
        <taxon>Pseudomonadati</taxon>
        <taxon>Planctomycetota</taxon>
        <taxon>Planctomycetia</taxon>
        <taxon>Pirellulales</taxon>
        <taxon>Pirellulaceae</taxon>
        <taxon>Stieleria</taxon>
    </lineage>
</organism>
<accession>A0A5C6B1W4</accession>
<keyword evidence="4" id="KW-1185">Reference proteome</keyword>
<evidence type="ECO:0000313" key="3">
    <source>
        <dbReference type="EMBL" id="TWU05469.1"/>
    </source>
</evidence>
<dbReference type="RefSeq" id="WP_146518723.1">
    <property type="nucleotide sequence ID" value="NZ_CP151726.1"/>
</dbReference>
<gene>
    <name evidence="3" type="ORF">Pla52n_11810</name>
</gene>
<protein>
    <submittedName>
        <fullName evidence="3">Helix-turn-helix protein</fullName>
    </submittedName>
</protein>
<dbReference type="InterPro" id="IPR010982">
    <property type="entry name" value="Lambda_DNA-bd_dom_sf"/>
</dbReference>
<dbReference type="InterPro" id="IPR001387">
    <property type="entry name" value="Cro/C1-type_HTH"/>
</dbReference>
<dbReference type="Proteomes" id="UP000320176">
    <property type="component" value="Unassembled WGS sequence"/>
</dbReference>